<proteinExistence type="predicted"/>
<gene>
    <name evidence="1" type="ORF">GQF03_11510</name>
</gene>
<feature type="non-terminal residue" evidence="1">
    <location>
        <position position="1"/>
    </location>
</feature>
<reference evidence="1 2" key="1">
    <citation type="journal article" date="2014" name="Int. J. Syst. Evol. Microbiol.">
        <title>Sneathiella chungangensis sp. nov., isolated from a marine sand, and emended description of the genus Sneathiella.</title>
        <authorList>
            <person name="Siamphan C."/>
            <person name="Kim H."/>
            <person name="Lee J.S."/>
            <person name="Kim W."/>
        </authorList>
    </citation>
    <scope>NUCLEOTIDE SEQUENCE [LARGE SCALE GENOMIC DNA]</scope>
    <source>
        <strain evidence="1 2">KCTC 32476</strain>
    </source>
</reference>
<keyword evidence="2" id="KW-1185">Reference proteome</keyword>
<evidence type="ECO:0000313" key="2">
    <source>
        <dbReference type="Proteomes" id="UP000445696"/>
    </source>
</evidence>
<sequence>NEQLTTGDKAMMEAWKQAENTNDPLVLQDFMDRYGDGPYAAAAQQRLNELAQLRTSGVKRFDPTGTWRVVATYKANTGNTSWCGRDNTWVFLLDFRKGRFSRTYWSGRAGLYVTGENADDFVNLKFDYPEGGHQWKWTERFKLDSGDERLTATSTTGGTPPGCSGTIGVHMVKQ</sequence>
<comment type="caution">
    <text evidence="1">The sequence shown here is derived from an EMBL/GenBank/DDBJ whole genome shotgun (WGS) entry which is preliminary data.</text>
</comment>
<dbReference type="OrthoDB" id="9816009at2"/>
<organism evidence="1 2">
    <name type="scientific">Sneathiella chungangensis</name>
    <dbReference type="NCBI Taxonomy" id="1418234"/>
    <lineage>
        <taxon>Bacteria</taxon>
        <taxon>Pseudomonadati</taxon>
        <taxon>Pseudomonadota</taxon>
        <taxon>Alphaproteobacteria</taxon>
        <taxon>Sneathiellales</taxon>
        <taxon>Sneathiellaceae</taxon>
        <taxon>Sneathiella</taxon>
    </lineage>
</organism>
<dbReference type="AlphaFoldDB" id="A0A845MGY4"/>
<evidence type="ECO:0000313" key="1">
    <source>
        <dbReference type="EMBL" id="MZR22961.1"/>
    </source>
</evidence>
<accession>A0A845MGY4</accession>
<dbReference type="EMBL" id="WTVA01000004">
    <property type="protein sequence ID" value="MZR22961.1"/>
    <property type="molecule type" value="Genomic_DNA"/>
</dbReference>
<name>A0A845MGY4_9PROT</name>
<protein>
    <submittedName>
        <fullName evidence="1">Uncharacterized protein</fullName>
    </submittedName>
</protein>
<dbReference type="RefSeq" id="WP_161339415.1">
    <property type="nucleotide sequence ID" value="NZ_WTVA01000004.1"/>
</dbReference>
<dbReference type="Proteomes" id="UP000445696">
    <property type="component" value="Unassembled WGS sequence"/>
</dbReference>